<accession>A0ABP0AS08</accession>
<dbReference type="SUPFAM" id="SSF103473">
    <property type="entry name" value="MFS general substrate transporter"/>
    <property type="match status" value="1"/>
</dbReference>
<evidence type="ECO:0000256" key="3">
    <source>
        <dbReference type="ARBA" id="ARBA00022692"/>
    </source>
</evidence>
<evidence type="ECO:0000256" key="1">
    <source>
        <dbReference type="ARBA" id="ARBA00004141"/>
    </source>
</evidence>
<keyword evidence="4 6" id="KW-1133">Transmembrane helix</keyword>
<feature type="transmembrane region" description="Helical" evidence="6">
    <location>
        <begin position="274"/>
        <end position="299"/>
    </location>
</feature>
<feature type="transmembrane region" description="Helical" evidence="6">
    <location>
        <begin position="21"/>
        <end position="43"/>
    </location>
</feature>
<proteinExistence type="inferred from homology"/>
<feature type="transmembrane region" description="Helical" evidence="6">
    <location>
        <begin position="311"/>
        <end position="329"/>
    </location>
</feature>
<keyword evidence="9" id="KW-1185">Reference proteome</keyword>
<evidence type="ECO:0000256" key="4">
    <source>
        <dbReference type="ARBA" id="ARBA00022989"/>
    </source>
</evidence>
<comment type="subcellular location">
    <subcellularLocation>
        <location evidence="1">Membrane</location>
        <topology evidence="1">Multi-pass membrane protein</topology>
    </subcellularLocation>
</comment>
<evidence type="ECO:0000256" key="5">
    <source>
        <dbReference type="ARBA" id="ARBA00023136"/>
    </source>
</evidence>
<gene>
    <name evidence="8" type="ORF">SBRCBS47491_000635</name>
</gene>
<dbReference type="PANTHER" id="PTHR48022">
    <property type="entry name" value="PLASTIDIC GLUCOSE TRANSPORTER 4"/>
    <property type="match status" value="1"/>
</dbReference>
<feature type="transmembrane region" description="Helical" evidence="6">
    <location>
        <begin position="144"/>
        <end position="172"/>
    </location>
</feature>
<dbReference type="InterPro" id="IPR005828">
    <property type="entry name" value="MFS_sugar_transport-like"/>
</dbReference>
<comment type="similarity">
    <text evidence="2">Belongs to the major facilitator superfamily. Sugar transporter (TC 2.A.1.1) family.</text>
</comment>
<feature type="transmembrane region" description="Helical" evidence="6">
    <location>
        <begin position="206"/>
        <end position="227"/>
    </location>
</feature>
<name>A0ABP0AS08_9PEZI</name>
<organism evidence="8 9">
    <name type="scientific">Sporothrix bragantina</name>
    <dbReference type="NCBI Taxonomy" id="671064"/>
    <lineage>
        <taxon>Eukaryota</taxon>
        <taxon>Fungi</taxon>
        <taxon>Dikarya</taxon>
        <taxon>Ascomycota</taxon>
        <taxon>Pezizomycotina</taxon>
        <taxon>Sordariomycetes</taxon>
        <taxon>Sordariomycetidae</taxon>
        <taxon>Ophiostomatales</taxon>
        <taxon>Ophiostomataceae</taxon>
        <taxon>Sporothrix</taxon>
    </lineage>
</organism>
<dbReference type="Gene3D" id="1.20.1250.20">
    <property type="entry name" value="MFS general substrate transporter like domains"/>
    <property type="match status" value="1"/>
</dbReference>
<keyword evidence="3 6" id="KW-0812">Transmembrane</keyword>
<evidence type="ECO:0000256" key="6">
    <source>
        <dbReference type="SAM" id="Phobius"/>
    </source>
</evidence>
<feature type="transmembrane region" description="Helical" evidence="6">
    <location>
        <begin position="239"/>
        <end position="262"/>
    </location>
</feature>
<reference evidence="8 9" key="1">
    <citation type="submission" date="2024-01" db="EMBL/GenBank/DDBJ databases">
        <authorList>
            <person name="Allen C."/>
            <person name="Tagirdzhanova G."/>
        </authorList>
    </citation>
    <scope>NUCLEOTIDE SEQUENCE [LARGE SCALE GENOMIC DNA]</scope>
</reference>
<evidence type="ECO:0000259" key="7">
    <source>
        <dbReference type="PROSITE" id="PS50850"/>
    </source>
</evidence>
<dbReference type="Pfam" id="PF00083">
    <property type="entry name" value="Sugar_tr"/>
    <property type="match status" value="1"/>
</dbReference>
<dbReference type="EMBL" id="CAWUHC010000004">
    <property type="protein sequence ID" value="CAK7210038.1"/>
    <property type="molecule type" value="Genomic_DNA"/>
</dbReference>
<feature type="domain" description="Major facilitator superfamily (MFS) profile" evidence="7">
    <location>
        <begin position="1"/>
        <end position="333"/>
    </location>
</feature>
<evidence type="ECO:0000313" key="9">
    <source>
        <dbReference type="Proteomes" id="UP001642406"/>
    </source>
</evidence>
<evidence type="ECO:0000313" key="8">
    <source>
        <dbReference type="EMBL" id="CAK7210038.1"/>
    </source>
</evidence>
<dbReference type="PROSITE" id="PS50850">
    <property type="entry name" value="MFS"/>
    <property type="match status" value="1"/>
</dbReference>
<dbReference type="InterPro" id="IPR050360">
    <property type="entry name" value="MFS_Sugar_Transporters"/>
</dbReference>
<evidence type="ECO:0000256" key="2">
    <source>
        <dbReference type="ARBA" id="ARBA00010992"/>
    </source>
</evidence>
<dbReference type="InterPro" id="IPR020846">
    <property type="entry name" value="MFS_dom"/>
</dbReference>
<dbReference type="Proteomes" id="UP001642406">
    <property type="component" value="Unassembled WGS sequence"/>
</dbReference>
<comment type="caution">
    <text evidence="8">The sequence shown here is derived from an EMBL/GenBank/DDBJ whole genome shotgun (WGS) entry which is preliminary data.</text>
</comment>
<dbReference type="InterPro" id="IPR036259">
    <property type="entry name" value="MFS_trans_sf"/>
</dbReference>
<sequence length="389" mass="43793">MLLNFTLVYLQECAPPHLRGLCMNIVTIWITIGSTVGMVILNATAGIMSRKLYQILLYVCLRAPVILVLTLPFLPESPRWLLHHGQAEASMRSLSFFRKGTFDDLAVQEEFEEMKAIATREAETTKDWRLMLELFRGHNLRRTIVCVGTCTANAGVGAVFVLGFGTCFFEVAKVSDPFKWTIITNCIGLIGMLLTWFIVTRVGRRVMIFIGSGMCTICMLIMAAIYTPTGALEKKGNDATLIILISTYIFGFNFGLTPYAYMVIGELPAQNLRAYTMGLSIAVSFVFAWLSSFTTPYYINPTELNWGPKFGHVWFVSGLIVCIFIYFALPELRDRSLEEIVEMFRKRVPTRQFSTYVCVEADEAKSRAVFNRDVAEKQAAAGRGFEHTE</sequence>
<feature type="transmembrane region" description="Helical" evidence="6">
    <location>
        <begin position="178"/>
        <end position="199"/>
    </location>
</feature>
<keyword evidence="5 6" id="KW-0472">Membrane</keyword>
<protein>
    <recommendedName>
        <fullName evidence="7">Major facilitator superfamily (MFS) profile domain-containing protein</fullName>
    </recommendedName>
</protein>
<dbReference type="PANTHER" id="PTHR48022:SF10">
    <property type="entry name" value="MAJOR FACILITATOR SUPERFAMILY (MFS) PROFILE DOMAIN-CONTAINING PROTEIN"/>
    <property type="match status" value="1"/>
</dbReference>